<keyword evidence="3" id="KW-1185">Reference proteome</keyword>
<evidence type="ECO:0000256" key="1">
    <source>
        <dbReference type="SAM" id="SignalP"/>
    </source>
</evidence>
<gene>
    <name evidence="2" type="ORF">RAMLITH_11760</name>
</gene>
<feature type="chain" id="PRO_5030510330" evidence="1">
    <location>
        <begin position="34"/>
        <end position="305"/>
    </location>
</feature>
<organism evidence="2 3">
    <name type="scientific">Ramlibacter lithotrophicus</name>
    <dbReference type="NCBI Taxonomy" id="2606681"/>
    <lineage>
        <taxon>Bacteria</taxon>
        <taxon>Pseudomonadati</taxon>
        <taxon>Pseudomonadota</taxon>
        <taxon>Betaproteobacteria</taxon>
        <taxon>Burkholderiales</taxon>
        <taxon>Comamonadaceae</taxon>
        <taxon>Ramlibacter</taxon>
    </lineage>
</organism>
<evidence type="ECO:0000313" key="3">
    <source>
        <dbReference type="Proteomes" id="UP000521868"/>
    </source>
</evidence>
<protein>
    <submittedName>
        <fullName evidence="2">Uncharacterized protein</fullName>
    </submittedName>
</protein>
<keyword evidence="1" id="KW-0732">Signal</keyword>
<sequence length="305" mass="33905">MRSHPDPSRGTQRLLLRLALVLALAAGWASAHAYAGPGALRAKYDELRDELRHNAFRRALHVDSSERGDTLKGDVYAVLDHPFSKVSGALAQPDDWCDVLLLPFNTKYCRAAERNNGAAMLQVRIGRKYDQPVQDAYRLDFALQPVAARPDYFESRLAAATGPVGTRDYRITVSAVPIDGQRTFMHFSYSYAYGIAGKLAMQGYLATAGADKVGFSVVGRDGAGQPIHIGGVRGAIERTAMRYYLAIDAHLAALGAPPGQQVDKRIETWFRETERYPRQLREMDRDTYVTMKRSEYERQQHAAGS</sequence>
<dbReference type="AlphaFoldDB" id="A0A7X6DG14"/>
<proteinExistence type="predicted"/>
<dbReference type="RefSeq" id="WP_168107601.1">
    <property type="nucleotide sequence ID" value="NZ_VTOX01000003.1"/>
</dbReference>
<accession>A0A7X6DG14</accession>
<feature type="signal peptide" evidence="1">
    <location>
        <begin position="1"/>
        <end position="33"/>
    </location>
</feature>
<reference evidence="2 3" key="1">
    <citation type="journal article" date="2020" name="Nature">
        <title>Bacterial chemolithoautotrophy via manganese oxidation.</title>
        <authorList>
            <person name="Yu H."/>
            <person name="Leadbetter J.R."/>
        </authorList>
    </citation>
    <scope>NUCLEOTIDE SEQUENCE [LARGE SCALE GENOMIC DNA]</scope>
    <source>
        <strain evidence="2 3">RBP-1</strain>
    </source>
</reference>
<dbReference type="Proteomes" id="UP000521868">
    <property type="component" value="Unassembled WGS sequence"/>
</dbReference>
<comment type="caution">
    <text evidence="2">The sequence shown here is derived from an EMBL/GenBank/DDBJ whole genome shotgun (WGS) entry which is preliminary data.</text>
</comment>
<dbReference type="EMBL" id="VTOX01000003">
    <property type="protein sequence ID" value="NKE66499.1"/>
    <property type="molecule type" value="Genomic_DNA"/>
</dbReference>
<evidence type="ECO:0000313" key="2">
    <source>
        <dbReference type="EMBL" id="NKE66499.1"/>
    </source>
</evidence>
<name>A0A7X6DG14_9BURK</name>